<evidence type="ECO:0000313" key="2">
    <source>
        <dbReference type="Proteomes" id="UP001604336"/>
    </source>
</evidence>
<dbReference type="AlphaFoldDB" id="A0ABD1TW59"/>
<accession>A0ABD1TW59</accession>
<evidence type="ECO:0008006" key="3">
    <source>
        <dbReference type="Google" id="ProtNLM"/>
    </source>
</evidence>
<organism evidence="1 2">
    <name type="scientific">Abeliophyllum distichum</name>
    <dbReference type="NCBI Taxonomy" id="126358"/>
    <lineage>
        <taxon>Eukaryota</taxon>
        <taxon>Viridiplantae</taxon>
        <taxon>Streptophyta</taxon>
        <taxon>Embryophyta</taxon>
        <taxon>Tracheophyta</taxon>
        <taxon>Spermatophyta</taxon>
        <taxon>Magnoliopsida</taxon>
        <taxon>eudicotyledons</taxon>
        <taxon>Gunneridae</taxon>
        <taxon>Pentapetalae</taxon>
        <taxon>asterids</taxon>
        <taxon>lamiids</taxon>
        <taxon>Lamiales</taxon>
        <taxon>Oleaceae</taxon>
        <taxon>Forsythieae</taxon>
        <taxon>Abeliophyllum</taxon>
    </lineage>
</organism>
<reference evidence="2" key="1">
    <citation type="submission" date="2024-07" db="EMBL/GenBank/DDBJ databases">
        <title>Two chromosome-level genome assemblies of Korean endemic species Abeliophyllum distichum and Forsythia ovata (Oleaceae).</title>
        <authorList>
            <person name="Jang H."/>
        </authorList>
    </citation>
    <scope>NUCLEOTIDE SEQUENCE [LARGE SCALE GENOMIC DNA]</scope>
</reference>
<evidence type="ECO:0000313" key="1">
    <source>
        <dbReference type="EMBL" id="KAL2516969.1"/>
    </source>
</evidence>
<proteinExistence type="predicted"/>
<sequence>MYVPREFPILLEQVYLIFDNDPHDSSRLNCHKNVEALIPKDAASSTQLEVNQPEHFRRNSSDDLASLDEWILSITSASGEVFESPKTIQPLAVSFFQKLLSAPPQSVDPIRPEDVFQAVLDFFAGGHLPMDFAATSNVLLLKWENACRWSEFRPVILCTVFNKLIKKLMNLRLIRSSQFLRADSSQDGLLEIMSSLYRSYYIHLIRKYEGGNVILKLDMAKAYDRTDWAS</sequence>
<comment type="caution">
    <text evidence="1">The sequence shown here is derived from an EMBL/GenBank/DDBJ whole genome shotgun (WGS) entry which is preliminary data.</text>
</comment>
<dbReference type="Proteomes" id="UP001604336">
    <property type="component" value="Unassembled WGS sequence"/>
</dbReference>
<name>A0ABD1TW59_9LAMI</name>
<dbReference type="EMBL" id="JBFOLK010000004">
    <property type="protein sequence ID" value="KAL2516969.1"/>
    <property type="molecule type" value="Genomic_DNA"/>
</dbReference>
<protein>
    <recommendedName>
        <fullName evidence="3">Reverse transcriptase domain-containing protein</fullName>
    </recommendedName>
</protein>
<keyword evidence="2" id="KW-1185">Reference proteome</keyword>
<gene>
    <name evidence="1" type="ORF">Adt_13216</name>
</gene>